<dbReference type="InterPro" id="IPR003343">
    <property type="entry name" value="Big_2"/>
</dbReference>
<dbReference type="OrthoDB" id="361283at2759"/>
<proteinExistence type="inferred from homology"/>
<name>E3MVW0_CAERE</name>
<feature type="transmembrane region" description="Helical" evidence="9">
    <location>
        <begin position="1751"/>
        <end position="1772"/>
    </location>
</feature>
<dbReference type="Pfam" id="PF24935">
    <property type="entry name" value="Ig_NUP210_6th"/>
    <property type="match status" value="1"/>
</dbReference>
<dbReference type="InterPro" id="IPR045197">
    <property type="entry name" value="NUP210-like"/>
</dbReference>
<dbReference type="SMART" id="SM00635">
    <property type="entry name" value="BID_2"/>
    <property type="match status" value="2"/>
</dbReference>
<dbReference type="InParanoid" id="E3MVW0"/>
<dbReference type="GO" id="GO:0031965">
    <property type="term" value="C:nuclear membrane"/>
    <property type="evidence" value="ECO:0007669"/>
    <property type="project" value="UniProtKB-SubCell"/>
</dbReference>
<dbReference type="GeneID" id="9806302"/>
<dbReference type="eggNOG" id="KOG1833">
    <property type="taxonomic scope" value="Eukaryota"/>
</dbReference>
<dbReference type="InterPro" id="IPR056899">
    <property type="entry name" value="Ig_NUP210_9th"/>
</dbReference>
<evidence type="ECO:0000256" key="3">
    <source>
        <dbReference type="ARBA" id="ARBA00022692"/>
    </source>
</evidence>
<dbReference type="RefSeq" id="XP_003099730.2">
    <property type="nucleotide sequence ID" value="XM_003099682.2"/>
</dbReference>
<dbReference type="Pfam" id="PF22962">
    <property type="entry name" value="Ig_NUP210_7th"/>
    <property type="match status" value="1"/>
</dbReference>
<dbReference type="OMA" id="HNMYEGT"/>
<dbReference type="HOGENOM" id="CLU_001205_1_1_1"/>
<dbReference type="InterPro" id="IPR055098">
    <property type="entry name" value="Ig_NUP210_3rd"/>
</dbReference>
<keyword evidence="5 9" id="KW-1133">Transmembrane helix</keyword>
<dbReference type="InterPro" id="IPR055096">
    <property type="entry name" value="Ig_NUP210_1st"/>
</dbReference>
<dbReference type="Pfam" id="PF26182">
    <property type="entry name" value="Ig_NUP210_5th"/>
    <property type="match status" value="1"/>
</dbReference>
<dbReference type="InterPro" id="IPR056897">
    <property type="entry name" value="Ig_NUP210_4th"/>
</dbReference>
<feature type="domain" description="BIG2" evidence="11">
    <location>
        <begin position="1001"/>
        <end position="1076"/>
    </location>
</feature>
<dbReference type="Pfam" id="PF22969">
    <property type="entry name" value="Ig_NUP210_2nd"/>
    <property type="match status" value="1"/>
</dbReference>
<sequence length="1848" mass="199879">MILLRLLFALAIAQVSIAYRLNVPRVLLPYHPTVPVSFVLEVTHPTGGCFHWRSTRPDIVSVKSIDTTGAGCSDRAEIRSVAKPGSVGSSELSAVIFAEDKGSGTTLSCGVTVDEIATISIETTTKVLFVDAAPARMTVDAFNADGDRFSTLSELALEWELSSTSSNKAKPLRIVPFEQSTYEAPSEIVKLEKNRKKGYLILIEGVGTGTATLTTKFSDSYLQKVAAHNVELAVVANLLLVPSQDIYMPVHSVIPFQVLIVKQRGTEIVTMPNPSYELVIDGGNVASLDKKTSSVRALTTGNSAVHLLSSHVDVRAKAGLRPPSTVIHVVDPESVQWHVSGENWMLETGKQYTINVELLDEHGNVMFVADNSRFDTHVDENLLRVDYKSQNGTWLLVTPLKPAKTTLRTKFVSIIDANGKIIAQSGKIGGEQRATLVDPVKIVPPVIYLPYVSEKRAQIDLTATGGSGLFDWSSEDGHIATVELATGRLTANSLGNTVVVAADKRNDQLRDRADVHVLEVSGIGFGETVRETFVGENLELNLKFTGVTSDGELVEMSDCRNIRASVQVSDNSLLRHESNEESHLPKVGTGCGTVSLKGLSSGDARVTVSYMGHKASIDVAVYEKLKISEDSSAIALGSSHPLVISGGPRPWILDPANFYKTRENQEKSSQLQVTFDNEKVIFKCSSTEGTEAVRVRVGNQKSSTLPLPIHSTVTVSICCAKPTRLEIFDNKPRPAKCPLNVHSMLIQTDAELVLRGSGACNGVVTPLASINGLSTKWQTSDSSLVKIKKQGIQSDVTTGKKEGVATIEAHAGSLTAKYEITVSKGLTVEPSRLVLWNEAVSKGTFTISGGSGHFHVDNLPTAGAPVSVALRSRSLSVTPKNNGQISLRIADSCLIGQHADAEVRIADIHSLAIDAPQFVEIGQEVEVEILAQDETGASFEKEHRPLADAQLDASNQHVILKKIDGLRYTLRANSIGTVSLSATSKSSSGRVLSSRPHNVQIFSPIFLQPKRLTLIPDAKFQLEVVGGPQPTPPLDFSLNNSMIASIEPNALITSSELGWTSITGTVRVGDGHVTKDTVILRVASLGGIVLSASSQKVETGGRVNLRLRGVVAGAEDEEPFAFGGAIYPFKVTWSVSDPSVLSTTHPLGGDVVEPSENQFAIWFDAIRGGSVTVRAVVELNERARKHFVGQRKSFTTEITVTVEDALSLIQPEMAVNSVRVAPNSQLKMVTVWSQAAFSVPSDFSTRVSITSDGFLRTNGKEGSAVVAVRKLNSPDNETVLIPVTVSRVASLDVHPTSELRSAFENSPIVHLPVGAQIQLNVIPRDIRGRRLSAASNSINFRPHRFDLTDIIATNNNQTLTITLKNAGDTVLRIGDAANPSIATFIRLSASESILPRVAHKYANDLVVSDVICLQSNILSEDGSRWSSQSSSEGRINWLDEHQGVAQLAKAGNTFVRLHTSQQTIHSKISVLLPTSLRFPEQKPDFVSNDEHAVFMIPVTAITNNTSKSKISSIYGDCTHEQIRAFDTISAPFECQVAFVRKSKVISAVNWLTTSAVFSPSFGYGCEIRRLDSSISTSSIVIPDELLKDQFDARVTAKWASDGTILVADAQLEVPFHFAFNVEEKELVFSNMNQIDAALSVWVPSYDAKNIVVSGCEGDIVNVAKTSKITDKHSAKGNIFYNIHLNVKSAALFTEHAKKCQITVENTLTGQVVRVPVTVQLLDETAKQVFNALESRGIIDVLLILAQQYSHIIPTLLWTCLVGIIILAVAIYVKMNIFDKSGSFGDNTLNNSTHQTSMASSLNSTNVSLREPVFRSTPIAGSPQVALPTARERLRNQMGSSGDNRLWSY</sequence>
<dbReference type="InterPro" id="IPR055095">
    <property type="entry name" value="NUP210_Ig_C"/>
</dbReference>
<dbReference type="STRING" id="31234.E3MVW0"/>
<keyword evidence="3 9" id="KW-0812">Transmembrane</keyword>
<dbReference type="Gene3D" id="2.60.40.1080">
    <property type="match status" value="2"/>
</dbReference>
<feature type="domain" description="BIG2" evidence="11">
    <location>
        <begin position="436"/>
        <end position="513"/>
    </location>
</feature>
<comment type="subcellular location">
    <subcellularLocation>
        <location evidence="1">Nucleus membrane</location>
        <topology evidence="1">Single-pass membrane protein</topology>
    </subcellularLocation>
</comment>
<dbReference type="Pfam" id="PF22959">
    <property type="entry name" value="Ig_NUP210_15th"/>
    <property type="match status" value="1"/>
</dbReference>
<evidence type="ECO:0000256" key="10">
    <source>
        <dbReference type="SAM" id="SignalP"/>
    </source>
</evidence>
<evidence type="ECO:0000256" key="9">
    <source>
        <dbReference type="SAM" id="Phobius"/>
    </source>
</evidence>
<evidence type="ECO:0000256" key="8">
    <source>
        <dbReference type="ARBA" id="ARBA00023242"/>
    </source>
</evidence>
<dbReference type="Pfam" id="PF22957">
    <property type="entry name" value="NUP210_Ig"/>
    <property type="match status" value="1"/>
</dbReference>
<evidence type="ECO:0000256" key="6">
    <source>
        <dbReference type="ARBA" id="ARBA00023136"/>
    </source>
</evidence>
<dbReference type="FunCoup" id="E3MVW0">
    <property type="interactions" value="2453"/>
</dbReference>
<accession>E3MVW0</accession>
<dbReference type="InterPro" id="IPR055094">
    <property type="entry name" value="NUP210_Ig15"/>
</dbReference>
<evidence type="ECO:0000313" key="12">
    <source>
        <dbReference type="EMBL" id="EFP10338.1"/>
    </source>
</evidence>
<dbReference type="Pfam" id="PF22967">
    <property type="entry name" value="Ig_NUP210_1st"/>
    <property type="match status" value="1"/>
</dbReference>
<evidence type="ECO:0000259" key="11">
    <source>
        <dbReference type="SMART" id="SM00635"/>
    </source>
</evidence>
<dbReference type="InterPro" id="IPR058779">
    <property type="entry name" value="Ig_NUP210_13th"/>
</dbReference>
<keyword evidence="8" id="KW-0539">Nucleus</keyword>
<dbReference type="Proteomes" id="UP000008281">
    <property type="component" value="Unassembled WGS sequence"/>
</dbReference>
<dbReference type="Pfam" id="PF24902">
    <property type="entry name" value="Ig_NUP210_9th"/>
    <property type="match status" value="1"/>
</dbReference>
<dbReference type="Pfam" id="PF22963">
    <property type="entry name" value="Ig_NUP210_3rd"/>
    <property type="match status" value="1"/>
</dbReference>
<dbReference type="EMBL" id="DS268484">
    <property type="protein sequence ID" value="EFP10338.1"/>
    <property type="molecule type" value="Genomic_DNA"/>
</dbReference>
<organism evidence="13">
    <name type="scientific">Caenorhabditis remanei</name>
    <name type="common">Caenorhabditis vulgaris</name>
    <dbReference type="NCBI Taxonomy" id="31234"/>
    <lineage>
        <taxon>Eukaryota</taxon>
        <taxon>Metazoa</taxon>
        <taxon>Ecdysozoa</taxon>
        <taxon>Nematoda</taxon>
        <taxon>Chromadorea</taxon>
        <taxon>Rhabditida</taxon>
        <taxon>Rhabditina</taxon>
        <taxon>Rhabditomorpha</taxon>
        <taxon>Rhabditoidea</taxon>
        <taxon>Rhabditidae</taxon>
        <taxon>Peloderinae</taxon>
        <taxon>Caenorhabditis</taxon>
    </lineage>
</organism>
<dbReference type="InterPro" id="IPR055097">
    <property type="entry name" value="Ig_NUP210_2nd"/>
</dbReference>
<evidence type="ECO:0000256" key="4">
    <source>
        <dbReference type="ARBA" id="ARBA00022729"/>
    </source>
</evidence>
<gene>
    <name evidence="12" type="primary">Cre-npp-12</name>
    <name evidence="12" type="ORF">CRE_23619</name>
</gene>
<feature type="chain" id="PRO_5003177757" evidence="10">
    <location>
        <begin position="19"/>
        <end position="1848"/>
    </location>
</feature>
<feature type="signal peptide" evidence="10">
    <location>
        <begin position="1"/>
        <end position="18"/>
    </location>
</feature>
<dbReference type="InterPro" id="IPR055099">
    <property type="entry name" value="Ig_NUP210_7th"/>
</dbReference>
<dbReference type="GO" id="GO:0005643">
    <property type="term" value="C:nuclear pore"/>
    <property type="evidence" value="ECO:0007669"/>
    <property type="project" value="EnsemblMetazoa"/>
</dbReference>
<evidence type="ECO:0000256" key="2">
    <source>
        <dbReference type="ARBA" id="ARBA00007313"/>
    </source>
</evidence>
<dbReference type="Pfam" id="PF24991">
    <property type="entry name" value="Ig_NUP210_4th"/>
    <property type="match status" value="1"/>
</dbReference>
<dbReference type="InterPro" id="IPR008964">
    <property type="entry name" value="Invasin/intimin_cell_adhesion"/>
</dbReference>
<dbReference type="PANTHER" id="PTHR23019">
    <property type="entry name" value="NUCLEAR PORE MEMBRANE GLYCOPROTEIN GP210-RELATED"/>
    <property type="match status" value="1"/>
</dbReference>
<keyword evidence="7" id="KW-0325">Glycoprotein</keyword>
<reference evidence="12" key="1">
    <citation type="submission" date="2007-07" db="EMBL/GenBank/DDBJ databases">
        <title>PCAP assembly of the Caenorhabditis remanei genome.</title>
        <authorList>
            <consortium name="The Caenorhabditis remanei Sequencing Consortium"/>
            <person name="Wilson R.K."/>
        </authorList>
    </citation>
    <scope>NUCLEOTIDE SEQUENCE [LARGE SCALE GENOMIC DNA]</scope>
    <source>
        <strain evidence="12">PB4641</strain>
    </source>
</reference>
<evidence type="ECO:0000313" key="13">
    <source>
        <dbReference type="Proteomes" id="UP000008281"/>
    </source>
</evidence>
<comment type="similarity">
    <text evidence="2">Belongs to the NUP210 family.</text>
</comment>
<evidence type="ECO:0000256" key="5">
    <source>
        <dbReference type="ARBA" id="ARBA00022989"/>
    </source>
</evidence>
<dbReference type="SUPFAM" id="SSF49373">
    <property type="entry name" value="Invasin/intimin cell-adhesion fragments"/>
    <property type="match status" value="1"/>
</dbReference>
<dbReference type="KEGG" id="crq:GCK72_002809"/>
<keyword evidence="4 10" id="KW-0732">Signal</keyword>
<dbReference type="PANTHER" id="PTHR23019:SF0">
    <property type="entry name" value="NUCLEAR PORE MEMBRANE GLYCOPROTEIN 210"/>
    <property type="match status" value="1"/>
</dbReference>
<protein>
    <submittedName>
        <fullName evidence="12">CRE-NPP-12 protein</fullName>
    </submittedName>
</protein>
<evidence type="ECO:0000256" key="7">
    <source>
        <dbReference type="ARBA" id="ARBA00023180"/>
    </source>
</evidence>
<keyword evidence="6 9" id="KW-0472">Membrane</keyword>
<dbReference type="Pfam" id="PF26181">
    <property type="entry name" value="Ig_NUP210_13th"/>
    <property type="match status" value="1"/>
</dbReference>
<dbReference type="InterPro" id="IPR056898">
    <property type="entry name" value="Ig_NUP210_6th"/>
</dbReference>
<keyword evidence="13" id="KW-1185">Reference proteome</keyword>
<dbReference type="CTD" id="9806302"/>
<evidence type="ECO:0000256" key="1">
    <source>
        <dbReference type="ARBA" id="ARBA00004590"/>
    </source>
</evidence>